<reference evidence="1" key="1">
    <citation type="submission" date="2021-02" db="EMBL/GenBank/DDBJ databases">
        <authorList>
            <person name="Nowell W R."/>
        </authorList>
    </citation>
    <scope>NUCLEOTIDE SEQUENCE</scope>
</reference>
<evidence type="ECO:0000313" key="1">
    <source>
        <dbReference type="EMBL" id="CAF4316873.1"/>
    </source>
</evidence>
<dbReference type="Proteomes" id="UP000663881">
    <property type="component" value="Unassembled WGS sequence"/>
</dbReference>
<proteinExistence type="predicted"/>
<organism evidence="1 2">
    <name type="scientific">Adineta steineri</name>
    <dbReference type="NCBI Taxonomy" id="433720"/>
    <lineage>
        <taxon>Eukaryota</taxon>
        <taxon>Metazoa</taxon>
        <taxon>Spiralia</taxon>
        <taxon>Gnathifera</taxon>
        <taxon>Rotifera</taxon>
        <taxon>Eurotatoria</taxon>
        <taxon>Bdelloidea</taxon>
        <taxon>Adinetida</taxon>
        <taxon>Adinetidae</taxon>
        <taxon>Adineta</taxon>
    </lineage>
</organism>
<name>A0A820J5N0_9BILA</name>
<protein>
    <submittedName>
        <fullName evidence="1">Uncharacterized protein</fullName>
    </submittedName>
</protein>
<comment type="caution">
    <text evidence="1">The sequence shown here is derived from an EMBL/GenBank/DDBJ whole genome shotgun (WGS) entry which is preliminary data.</text>
</comment>
<dbReference type="AlphaFoldDB" id="A0A820J5N0"/>
<dbReference type="EMBL" id="CAJOAY010018049">
    <property type="protein sequence ID" value="CAF4316873.1"/>
    <property type="molecule type" value="Genomic_DNA"/>
</dbReference>
<feature type="non-terminal residue" evidence="1">
    <location>
        <position position="1"/>
    </location>
</feature>
<feature type="non-terminal residue" evidence="1">
    <location>
        <position position="263"/>
    </location>
</feature>
<gene>
    <name evidence="1" type="ORF">OKA104_LOCUS47026</name>
</gene>
<accession>A0A820J5N0</accession>
<sequence length="263" mass="30988">DGFTSRDCLDGTDEVPRFLGYRQHVVIQDIFRGDGDCIYDYDTVFNIVGRKILGCFGTSRDIYYSRAIYMSAKQYPIDCYKLLFCKLRFYDYIQNDLFTERDCLSSNWSSTNNCTMEYLSFPLQPLVYGYFQPVYLTKNLMNRFRNKTPPTHICNDRRLCSNLPKTTSPTHGLDCRLFPVPIPFEVDLDHYLRDNALICQLMGNNYNYTSNSSLFYCNESYKHISEHRLIDGFRDCYHREDENYKDSCLLNDTQRSICASLRE</sequence>
<evidence type="ECO:0000313" key="2">
    <source>
        <dbReference type="Proteomes" id="UP000663881"/>
    </source>
</evidence>